<keyword evidence="5" id="KW-0521">NADP</keyword>
<dbReference type="EMBL" id="KN824891">
    <property type="protein sequence ID" value="KIK98482.1"/>
    <property type="molecule type" value="Genomic_DNA"/>
</dbReference>
<dbReference type="GO" id="GO:0004499">
    <property type="term" value="F:N,N-dimethylaniline monooxygenase activity"/>
    <property type="evidence" value="ECO:0007669"/>
    <property type="project" value="InterPro"/>
</dbReference>
<dbReference type="FunFam" id="3.50.50.60:FF:000023">
    <property type="entry name" value="Dimethylaniline monooxygenase [N-oxide-forming]"/>
    <property type="match status" value="1"/>
</dbReference>
<dbReference type="InParanoid" id="A0A0D0DJD7"/>
<evidence type="ECO:0008006" key="9">
    <source>
        <dbReference type="Google" id="ProtNLM"/>
    </source>
</evidence>
<organism evidence="7 8">
    <name type="scientific">Paxillus rubicundulus Ve08.2h10</name>
    <dbReference type="NCBI Taxonomy" id="930991"/>
    <lineage>
        <taxon>Eukaryota</taxon>
        <taxon>Fungi</taxon>
        <taxon>Dikarya</taxon>
        <taxon>Basidiomycota</taxon>
        <taxon>Agaricomycotina</taxon>
        <taxon>Agaricomycetes</taxon>
        <taxon>Agaricomycetidae</taxon>
        <taxon>Boletales</taxon>
        <taxon>Paxilineae</taxon>
        <taxon>Paxillaceae</taxon>
        <taxon>Paxillus</taxon>
    </lineage>
</organism>
<dbReference type="Proteomes" id="UP000054538">
    <property type="component" value="Unassembled WGS sequence"/>
</dbReference>
<keyword evidence="3" id="KW-0285">Flavoprotein</keyword>
<accession>A0A0D0DJD7</accession>
<gene>
    <name evidence="7" type="ORF">PAXRUDRAFT_134127</name>
</gene>
<dbReference type="InterPro" id="IPR036188">
    <property type="entry name" value="FAD/NAD-bd_sf"/>
</dbReference>
<dbReference type="GO" id="GO:0050661">
    <property type="term" value="F:NADP binding"/>
    <property type="evidence" value="ECO:0007669"/>
    <property type="project" value="InterPro"/>
</dbReference>
<protein>
    <recommendedName>
        <fullName evidence="9">FAD/NAD(P)-binding domain-containing protein</fullName>
    </recommendedName>
</protein>
<evidence type="ECO:0000256" key="1">
    <source>
        <dbReference type="ARBA" id="ARBA00001974"/>
    </source>
</evidence>
<reference evidence="8" key="2">
    <citation type="submission" date="2015-01" db="EMBL/GenBank/DDBJ databases">
        <title>Evolutionary Origins and Diversification of the Mycorrhizal Mutualists.</title>
        <authorList>
            <consortium name="DOE Joint Genome Institute"/>
            <consortium name="Mycorrhizal Genomics Consortium"/>
            <person name="Kohler A."/>
            <person name="Kuo A."/>
            <person name="Nagy L.G."/>
            <person name="Floudas D."/>
            <person name="Copeland A."/>
            <person name="Barry K.W."/>
            <person name="Cichocki N."/>
            <person name="Veneault-Fourrey C."/>
            <person name="LaButti K."/>
            <person name="Lindquist E.A."/>
            <person name="Lipzen A."/>
            <person name="Lundell T."/>
            <person name="Morin E."/>
            <person name="Murat C."/>
            <person name="Riley R."/>
            <person name="Ohm R."/>
            <person name="Sun H."/>
            <person name="Tunlid A."/>
            <person name="Henrissat B."/>
            <person name="Grigoriev I.V."/>
            <person name="Hibbett D.S."/>
            <person name="Martin F."/>
        </authorList>
    </citation>
    <scope>NUCLEOTIDE SEQUENCE [LARGE SCALE GENOMIC DNA]</scope>
    <source>
        <strain evidence="8">Ve08.2h10</strain>
    </source>
</reference>
<keyword evidence="4" id="KW-0274">FAD</keyword>
<dbReference type="InterPro" id="IPR050982">
    <property type="entry name" value="Auxin_biosynth/cation_transpt"/>
</dbReference>
<reference evidence="7 8" key="1">
    <citation type="submission" date="2014-04" db="EMBL/GenBank/DDBJ databases">
        <authorList>
            <consortium name="DOE Joint Genome Institute"/>
            <person name="Kuo A."/>
            <person name="Kohler A."/>
            <person name="Jargeat P."/>
            <person name="Nagy L.G."/>
            <person name="Floudas D."/>
            <person name="Copeland A."/>
            <person name="Barry K.W."/>
            <person name="Cichocki N."/>
            <person name="Veneault-Fourrey C."/>
            <person name="LaButti K."/>
            <person name="Lindquist E.A."/>
            <person name="Lipzen A."/>
            <person name="Lundell T."/>
            <person name="Morin E."/>
            <person name="Murat C."/>
            <person name="Sun H."/>
            <person name="Tunlid A."/>
            <person name="Henrissat B."/>
            <person name="Grigoriev I.V."/>
            <person name="Hibbett D.S."/>
            <person name="Martin F."/>
            <person name="Nordberg H.P."/>
            <person name="Cantor M.N."/>
            <person name="Hua S.X."/>
        </authorList>
    </citation>
    <scope>NUCLEOTIDE SEQUENCE [LARGE SCALE GENOMIC DNA]</scope>
    <source>
        <strain evidence="7 8">Ve08.2h10</strain>
    </source>
</reference>
<keyword evidence="6" id="KW-0560">Oxidoreductase</keyword>
<dbReference type="PANTHER" id="PTHR43539">
    <property type="entry name" value="FLAVIN-BINDING MONOOXYGENASE-LIKE PROTEIN (AFU_ORTHOLOGUE AFUA_4G09220)"/>
    <property type="match status" value="1"/>
</dbReference>
<dbReference type="InterPro" id="IPR032710">
    <property type="entry name" value="NTF2-like_dom_sf"/>
</dbReference>
<dbReference type="PRINTS" id="PR00411">
    <property type="entry name" value="PNDRDTASEI"/>
</dbReference>
<evidence type="ECO:0000256" key="3">
    <source>
        <dbReference type="ARBA" id="ARBA00022630"/>
    </source>
</evidence>
<dbReference type="InterPro" id="IPR020946">
    <property type="entry name" value="Flavin_mOase-like"/>
</dbReference>
<comment type="cofactor">
    <cofactor evidence="1">
        <name>FAD</name>
        <dbReference type="ChEBI" id="CHEBI:57692"/>
    </cofactor>
</comment>
<dbReference type="SUPFAM" id="SSF51905">
    <property type="entry name" value="FAD/NAD(P)-binding domain"/>
    <property type="match status" value="2"/>
</dbReference>
<evidence type="ECO:0000256" key="5">
    <source>
        <dbReference type="ARBA" id="ARBA00022857"/>
    </source>
</evidence>
<evidence type="ECO:0000313" key="7">
    <source>
        <dbReference type="EMBL" id="KIK98482.1"/>
    </source>
</evidence>
<comment type="similarity">
    <text evidence="2">Belongs to the FMO family.</text>
</comment>
<sequence>MATRSTCLPTLQKLGSTVDPNVDAQAVADGWFTRFANAVGDNDVPGVLGLLLDGVFWRDMLALTWDFHTFEGKNAVSKFLEDQLKVIQPQPNSFRLRKDLVELQRPYEDIVWIQAFFDFDTSVGHASGVFRLVPLPDGSWKAHVVYTNLEDLKGFPELNGPLRDHQPNHGKWASKRERQREFLDEEPSVIVVGGGQSGLDVAARLKMLGLNALVVERNERVGDNWRKRYAALCLHDPVWYDHMPYLPFPPSWPVYTPALKLADWLESYAHSLELNVWTSATVASIKKETGDSGKRWSVDVERGDGRKRTFKVNHVVLALGIGSGTPRIPDIPGKNEFRGQILHSSKHNFATDHLEKKVAVIGACTSAHDICADYVEHGVDVTMVQRSPTYIMSTKEGMPRLLALFWEGGPPTDIADRVNASYPNHLLKFVHQRVTKDIAEADKELLDGLRKVGFKLTFGEDDSGFLLLAWQKAGGYYLDVGASQMIIDGKINLKSDGPIKQFTQTGLLFEDGSTLDADVVVFATGYADARTTYRALLKDVDLHDKIQPIWGLDEEGELNSVWRGIGGRGEKGKELDGLWCTMGNLALCRFHSKHLALQIKAHEENILGIRYPLGPLEEQE</sequence>
<dbReference type="STRING" id="930991.A0A0D0DJD7"/>
<dbReference type="SUPFAM" id="SSF54427">
    <property type="entry name" value="NTF2-like"/>
    <property type="match status" value="1"/>
</dbReference>
<evidence type="ECO:0000313" key="8">
    <source>
        <dbReference type="Proteomes" id="UP000054538"/>
    </source>
</evidence>
<name>A0A0D0DJD7_9AGAM</name>
<proteinExistence type="inferred from homology"/>
<dbReference type="Gene3D" id="3.50.50.60">
    <property type="entry name" value="FAD/NAD(P)-binding domain"/>
    <property type="match status" value="2"/>
</dbReference>
<evidence type="ECO:0000256" key="6">
    <source>
        <dbReference type="ARBA" id="ARBA00023002"/>
    </source>
</evidence>
<dbReference type="PANTHER" id="PTHR43539:SF68">
    <property type="entry name" value="FLAVIN-BINDING MONOOXYGENASE-LIKE PROTEIN (AFU_ORTHOLOGUE AFUA_4G09220)"/>
    <property type="match status" value="1"/>
</dbReference>
<dbReference type="AlphaFoldDB" id="A0A0D0DJD7"/>
<evidence type="ECO:0000256" key="4">
    <source>
        <dbReference type="ARBA" id="ARBA00022827"/>
    </source>
</evidence>
<dbReference type="HOGENOM" id="CLU_015676_1_0_1"/>
<dbReference type="GO" id="GO:0050660">
    <property type="term" value="F:flavin adenine dinucleotide binding"/>
    <property type="evidence" value="ECO:0007669"/>
    <property type="project" value="InterPro"/>
</dbReference>
<keyword evidence="8" id="KW-1185">Reference proteome</keyword>
<evidence type="ECO:0000256" key="2">
    <source>
        <dbReference type="ARBA" id="ARBA00009183"/>
    </source>
</evidence>
<dbReference type="Pfam" id="PF00743">
    <property type="entry name" value="FMO-like"/>
    <property type="match status" value="1"/>
</dbReference>
<dbReference type="OrthoDB" id="74360at2759"/>